<protein>
    <submittedName>
        <fullName evidence="2">Uncharacterized protein</fullName>
    </submittedName>
</protein>
<organism evidence="2 3">
    <name type="scientific">Trametes coccinea (strain BRFM310)</name>
    <name type="common">Pycnoporus coccineus</name>
    <dbReference type="NCBI Taxonomy" id="1353009"/>
    <lineage>
        <taxon>Eukaryota</taxon>
        <taxon>Fungi</taxon>
        <taxon>Dikarya</taxon>
        <taxon>Basidiomycota</taxon>
        <taxon>Agaricomycotina</taxon>
        <taxon>Agaricomycetes</taxon>
        <taxon>Polyporales</taxon>
        <taxon>Polyporaceae</taxon>
        <taxon>Trametes</taxon>
    </lineage>
</organism>
<dbReference type="EMBL" id="KZ084118">
    <property type="protein sequence ID" value="OSD00552.1"/>
    <property type="molecule type" value="Genomic_DNA"/>
</dbReference>
<sequence>MMRTPSPRFSMPVLISPCYSTGLPHDLNCFLPSMRVFVGPSRLPKQPENAPLHKFSTQSRAGNRVQQEVQPLARTVSQGMAHRGRAKRGDRQINP</sequence>
<evidence type="ECO:0000256" key="1">
    <source>
        <dbReference type="SAM" id="MobiDB-lite"/>
    </source>
</evidence>
<accession>A0A1Y2IKU9</accession>
<dbReference type="AlphaFoldDB" id="A0A1Y2IKU9"/>
<gene>
    <name evidence="2" type="ORF">PYCCODRAFT_693692</name>
</gene>
<feature type="region of interest" description="Disordered" evidence="1">
    <location>
        <begin position="45"/>
        <end position="95"/>
    </location>
</feature>
<feature type="compositionally biased region" description="Polar residues" evidence="1">
    <location>
        <begin position="55"/>
        <end position="69"/>
    </location>
</feature>
<reference evidence="2 3" key="1">
    <citation type="journal article" date="2015" name="Biotechnol. Biofuels">
        <title>Enhanced degradation of softwood versus hardwood by the white-rot fungus Pycnoporus coccineus.</title>
        <authorList>
            <person name="Couturier M."/>
            <person name="Navarro D."/>
            <person name="Chevret D."/>
            <person name="Henrissat B."/>
            <person name="Piumi F."/>
            <person name="Ruiz-Duenas F.J."/>
            <person name="Martinez A.T."/>
            <person name="Grigoriev I.V."/>
            <person name="Riley R."/>
            <person name="Lipzen A."/>
            <person name="Berrin J.G."/>
            <person name="Master E.R."/>
            <person name="Rosso M.N."/>
        </authorList>
    </citation>
    <scope>NUCLEOTIDE SEQUENCE [LARGE SCALE GENOMIC DNA]</scope>
    <source>
        <strain evidence="2 3">BRFM310</strain>
    </source>
</reference>
<dbReference type="Proteomes" id="UP000193067">
    <property type="component" value="Unassembled WGS sequence"/>
</dbReference>
<proteinExistence type="predicted"/>
<keyword evidence="3" id="KW-1185">Reference proteome</keyword>
<evidence type="ECO:0000313" key="2">
    <source>
        <dbReference type="EMBL" id="OSD00552.1"/>
    </source>
</evidence>
<evidence type="ECO:0000313" key="3">
    <source>
        <dbReference type="Proteomes" id="UP000193067"/>
    </source>
</evidence>
<name>A0A1Y2IKU9_TRAC3</name>